<accession>A0A6A6P7B8</accession>
<keyword evidence="5" id="KW-0687">Ribonucleoprotein</keyword>
<dbReference type="Proteomes" id="UP000799766">
    <property type="component" value="Unassembled WGS sequence"/>
</dbReference>
<evidence type="ECO:0000256" key="2">
    <source>
        <dbReference type="ARBA" id="ARBA00005557"/>
    </source>
</evidence>
<dbReference type="FunFam" id="3.40.30.10:FF:000260">
    <property type="entry name" value="Mitochondrial ribosomal protein L44"/>
    <property type="match status" value="1"/>
</dbReference>
<dbReference type="GO" id="GO:0003735">
    <property type="term" value="F:structural constituent of ribosome"/>
    <property type="evidence" value="ECO:0007669"/>
    <property type="project" value="TreeGrafter"/>
</dbReference>
<evidence type="ECO:0000256" key="3">
    <source>
        <dbReference type="ARBA" id="ARBA00022980"/>
    </source>
</evidence>
<dbReference type="PANTHER" id="PTHR28236:SF1">
    <property type="entry name" value="LARGE RIBOSOMAL SUBUNIT PROTEIN ML53"/>
    <property type="match status" value="1"/>
</dbReference>
<gene>
    <name evidence="7" type="ORF">BDY21DRAFT_281240</name>
</gene>
<sequence>MITRYITAVSVRFNPFRPRSKAARSFLALLPPDARAAMKVEAAVLPRASAEPPVLNLKFKDGKEMNMDLRQVKIGDIVEEVDRHSRMLGRQEELSSA</sequence>
<dbReference type="PANTHER" id="PTHR28236">
    <property type="entry name" value="54S RIBOSOMAL PROTEIN L44, MITOCHONDRIAL"/>
    <property type="match status" value="1"/>
</dbReference>
<proteinExistence type="inferred from homology"/>
<evidence type="ECO:0000256" key="1">
    <source>
        <dbReference type="ARBA" id="ARBA00004173"/>
    </source>
</evidence>
<dbReference type="AlphaFoldDB" id="A0A6A6P7B8"/>
<dbReference type="EMBL" id="MU001674">
    <property type="protein sequence ID" value="KAF2459906.1"/>
    <property type="molecule type" value="Genomic_DNA"/>
</dbReference>
<dbReference type="Pfam" id="PF10780">
    <property type="entry name" value="MRP_L53"/>
    <property type="match status" value="1"/>
</dbReference>
<keyword evidence="8" id="KW-1185">Reference proteome</keyword>
<comment type="subcellular location">
    <subcellularLocation>
        <location evidence="1">Mitochondrion</location>
    </subcellularLocation>
</comment>
<comment type="similarity">
    <text evidence="2">Belongs to the mitochondrion-specific ribosomal protein mL53 family.</text>
</comment>
<dbReference type="InterPro" id="IPR019716">
    <property type="entry name" value="Ribosomal_mL53"/>
</dbReference>
<dbReference type="OrthoDB" id="4136894at2759"/>
<dbReference type="InterPro" id="IPR042776">
    <property type="entry name" value="Ribosomal_mL53_fung"/>
</dbReference>
<evidence type="ECO:0000313" key="7">
    <source>
        <dbReference type="EMBL" id="KAF2459906.1"/>
    </source>
</evidence>
<organism evidence="7 8">
    <name type="scientific">Lineolata rhizophorae</name>
    <dbReference type="NCBI Taxonomy" id="578093"/>
    <lineage>
        <taxon>Eukaryota</taxon>
        <taxon>Fungi</taxon>
        <taxon>Dikarya</taxon>
        <taxon>Ascomycota</taxon>
        <taxon>Pezizomycotina</taxon>
        <taxon>Dothideomycetes</taxon>
        <taxon>Dothideomycetes incertae sedis</taxon>
        <taxon>Lineolatales</taxon>
        <taxon>Lineolataceae</taxon>
        <taxon>Lineolata</taxon>
    </lineage>
</organism>
<reference evidence="7" key="1">
    <citation type="journal article" date="2020" name="Stud. Mycol.">
        <title>101 Dothideomycetes genomes: a test case for predicting lifestyles and emergence of pathogens.</title>
        <authorList>
            <person name="Haridas S."/>
            <person name="Albert R."/>
            <person name="Binder M."/>
            <person name="Bloem J."/>
            <person name="Labutti K."/>
            <person name="Salamov A."/>
            <person name="Andreopoulos B."/>
            <person name="Baker S."/>
            <person name="Barry K."/>
            <person name="Bills G."/>
            <person name="Bluhm B."/>
            <person name="Cannon C."/>
            <person name="Castanera R."/>
            <person name="Culley D."/>
            <person name="Daum C."/>
            <person name="Ezra D."/>
            <person name="Gonzalez J."/>
            <person name="Henrissat B."/>
            <person name="Kuo A."/>
            <person name="Liang C."/>
            <person name="Lipzen A."/>
            <person name="Lutzoni F."/>
            <person name="Magnuson J."/>
            <person name="Mondo S."/>
            <person name="Nolan M."/>
            <person name="Ohm R."/>
            <person name="Pangilinan J."/>
            <person name="Park H.-J."/>
            <person name="Ramirez L."/>
            <person name="Alfaro M."/>
            <person name="Sun H."/>
            <person name="Tritt A."/>
            <person name="Yoshinaga Y."/>
            <person name="Zwiers L.-H."/>
            <person name="Turgeon B."/>
            <person name="Goodwin S."/>
            <person name="Spatafora J."/>
            <person name="Crous P."/>
            <person name="Grigoriev I."/>
        </authorList>
    </citation>
    <scope>NUCLEOTIDE SEQUENCE</scope>
    <source>
        <strain evidence="7">ATCC 16933</strain>
    </source>
</reference>
<name>A0A6A6P7B8_9PEZI</name>
<keyword evidence="3 7" id="KW-0689">Ribosomal protein</keyword>
<dbReference type="Gene3D" id="3.40.30.10">
    <property type="entry name" value="Glutaredoxin"/>
    <property type="match status" value="1"/>
</dbReference>
<keyword evidence="4" id="KW-0496">Mitochondrion</keyword>
<dbReference type="GO" id="GO:0005762">
    <property type="term" value="C:mitochondrial large ribosomal subunit"/>
    <property type="evidence" value="ECO:0007669"/>
    <property type="project" value="TreeGrafter"/>
</dbReference>
<evidence type="ECO:0000313" key="8">
    <source>
        <dbReference type="Proteomes" id="UP000799766"/>
    </source>
</evidence>
<evidence type="ECO:0000256" key="5">
    <source>
        <dbReference type="ARBA" id="ARBA00023274"/>
    </source>
</evidence>
<evidence type="ECO:0000256" key="6">
    <source>
        <dbReference type="ARBA" id="ARBA00035180"/>
    </source>
</evidence>
<evidence type="ECO:0000256" key="4">
    <source>
        <dbReference type="ARBA" id="ARBA00023128"/>
    </source>
</evidence>
<protein>
    <recommendedName>
        <fullName evidence="6">Large ribosomal subunit protein mL53</fullName>
    </recommendedName>
</protein>